<dbReference type="GO" id="GO:0005576">
    <property type="term" value="C:extracellular region"/>
    <property type="evidence" value="ECO:0007669"/>
    <property type="project" value="TreeGrafter"/>
</dbReference>
<evidence type="ECO:0000256" key="3">
    <source>
        <dbReference type="ARBA" id="ARBA00022729"/>
    </source>
</evidence>
<evidence type="ECO:0000313" key="6">
    <source>
        <dbReference type="EMBL" id="KFE47165.1"/>
    </source>
</evidence>
<dbReference type="InterPro" id="IPR001638">
    <property type="entry name" value="Solute-binding_3/MltF_N"/>
</dbReference>
<accession>A0A085UVF2</accession>
<comment type="caution">
    <text evidence="6">The sequence shown here is derived from an EMBL/GenBank/DDBJ whole genome shotgun (WGS) entry which is preliminary data.</text>
</comment>
<proteinExistence type="inferred from homology"/>
<dbReference type="Pfam" id="PF00497">
    <property type="entry name" value="SBP_bac_3"/>
    <property type="match status" value="1"/>
</dbReference>
<dbReference type="SUPFAM" id="SSF53850">
    <property type="entry name" value="Periplasmic binding protein-like II"/>
    <property type="match status" value="1"/>
</dbReference>
<reference evidence="6 7" key="1">
    <citation type="submission" date="2014-07" db="EMBL/GenBank/DDBJ databases">
        <title>Draft Genome Sequences of Environmental Pseudomonas syringae strains.</title>
        <authorList>
            <person name="Baltrus D.A."/>
            <person name="Berge O."/>
            <person name="Morris C."/>
        </authorList>
    </citation>
    <scope>NUCLEOTIDE SEQUENCE [LARGE SCALE GENOMIC DNA]</scope>
    <source>
        <strain evidence="6 7">CEB003</strain>
    </source>
</reference>
<feature type="signal peptide" evidence="4">
    <location>
        <begin position="1"/>
        <end position="24"/>
    </location>
</feature>
<evidence type="ECO:0000256" key="2">
    <source>
        <dbReference type="ARBA" id="ARBA00022448"/>
    </source>
</evidence>
<evidence type="ECO:0000259" key="5">
    <source>
        <dbReference type="SMART" id="SM00062"/>
    </source>
</evidence>
<evidence type="ECO:0000313" key="7">
    <source>
        <dbReference type="Proteomes" id="UP000028643"/>
    </source>
</evidence>
<comment type="similarity">
    <text evidence="1">Belongs to the bacterial solute-binding protein 3 family.</text>
</comment>
<evidence type="ECO:0000256" key="1">
    <source>
        <dbReference type="ARBA" id="ARBA00010333"/>
    </source>
</evidence>
<dbReference type="PATRIC" id="fig|317.174.peg.4874"/>
<gene>
    <name evidence="6" type="ORF">IV02_23835</name>
</gene>
<dbReference type="PANTHER" id="PTHR30085:SF2">
    <property type="entry name" value="GLUTAMATE_ASPARTATE IMPORT SOLUTE-BINDING PROTEIN"/>
    <property type="match status" value="1"/>
</dbReference>
<dbReference type="GO" id="GO:0030288">
    <property type="term" value="C:outer membrane-bounded periplasmic space"/>
    <property type="evidence" value="ECO:0007669"/>
    <property type="project" value="TreeGrafter"/>
</dbReference>
<dbReference type="EMBL" id="JPQT01000130">
    <property type="protein sequence ID" value="KFE47165.1"/>
    <property type="molecule type" value="Genomic_DNA"/>
</dbReference>
<feature type="chain" id="PRO_5001798197" evidence="4">
    <location>
        <begin position="25"/>
        <end position="299"/>
    </location>
</feature>
<keyword evidence="3 4" id="KW-0732">Signal</keyword>
<protein>
    <submittedName>
        <fullName evidence="6">ABC transporter substrate-binding protein</fullName>
    </submittedName>
</protein>
<name>A0A085UVF2_PSESX</name>
<dbReference type="Gene3D" id="3.40.190.10">
    <property type="entry name" value="Periplasmic binding protein-like II"/>
    <property type="match status" value="2"/>
</dbReference>
<organism evidence="6 7">
    <name type="scientific">Pseudomonas syringae</name>
    <dbReference type="NCBI Taxonomy" id="317"/>
    <lineage>
        <taxon>Bacteria</taxon>
        <taxon>Pseudomonadati</taxon>
        <taxon>Pseudomonadota</taxon>
        <taxon>Gammaproteobacteria</taxon>
        <taxon>Pseudomonadales</taxon>
        <taxon>Pseudomonadaceae</taxon>
        <taxon>Pseudomonas</taxon>
    </lineage>
</organism>
<dbReference type="GO" id="GO:0006865">
    <property type="term" value="P:amino acid transport"/>
    <property type="evidence" value="ECO:0007669"/>
    <property type="project" value="TreeGrafter"/>
</dbReference>
<dbReference type="InterPro" id="IPR051455">
    <property type="entry name" value="Bact_solute-bind_prot3"/>
</dbReference>
<sequence>MLDQKKQLLALVVAVCLGASAAQADDLTGTLKKIKELGTVTLGYRDASLPFSYLNDAQQPIGYSIELCQKIVDQIKVKVGEPNLKTEYVSVVAATRTPLLINGTIDMECGVTTNTVERQKQIGFLLTSYIASAKYAVKKTAGINSVADLKGKSVVVITGGSGEWITKNLDREKQLDLKILNAKDGGEAFLMLETGRAVAYINDDVQLMATIAQSRSPDAYSLLPEAMSAEPYAIGIRKNDPQFKTFADDVLRTLYSTGVIETQYPKWFQQPIPPKNATINLPMSDALKQAIANPNDTGV</sequence>
<keyword evidence="2" id="KW-0813">Transport</keyword>
<feature type="domain" description="Solute-binding protein family 3/N-terminal" evidence="5">
    <location>
        <begin position="39"/>
        <end position="271"/>
    </location>
</feature>
<dbReference type="AlphaFoldDB" id="A0A085UVF2"/>
<dbReference type="RefSeq" id="WP_020292330.1">
    <property type="nucleotide sequence ID" value="NZ_JPQT01000130.1"/>
</dbReference>
<evidence type="ECO:0000256" key="4">
    <source>
        <dbReference type="SAM" id="SignalP"/>
    </source>
</evidence>
<dbReference type="Proteomes" id="UP000028643">
    <property type="component" value="Unassembled WGS sequence"/>
</dbReference>
<dbReference type="PANTHER" id="PTHR30085">
    <property type="entry name" value="AMINO ACID ABC TRANSPORTER PERMEASE"/>
    <property type="match status" value="1"/>
</dbReference>
<dbReference type="SMART" id="SM00062">
    <property type="entry name" value="PBPb"/>
    <property type="match status" value="1"/>
</dbReference>
<dbReference type="CDD" id="cd13688">
    <property type="entry name" value="PBP2_GltI_DEBP"/>
    <property type="match status" value="1"/>
</dbReference>